<comment type="caution">
    <text evidence="2">The sequence shown here is derived from an EMBL/GenBank/DDBJ whole genome shotgun (WGS) entry which is preliminary data.</text>
</comment>
<gene>
    <name evidence="2" type="ORF">BC739_003992</name>
</gene>
<evidence type="ECO:0000313" key="2">
    <source>
        <dbReference type="EMBL" id="MBA8926786.1"/>
    </source>
</evidence>
<organism evidence="2 3">
    <name type="scientific">Kutzneria viridogrisea</name>
    <dbReference type="NCBI Taxonomy" id="47990"/>
    <lineage>
        <taxon>Bacteria</taxon>
        <taxon>Bacillati</taxon>
        <taxon>Actinomycetota</taxon>
        <taxon>Actinomycetes</taxon>
        <taxon>Pseudonocardiales</taxon>
        <taxon>Pseudonocardiaceae</taxon>
        <taxon>Kutzneria</taxon>
    </lineage>
</organism>
<dbReference type="RefSeq" id="WP_182838007.1">
    <property type="nucleotide sequence ID" value="NZ_BAAABQ010000029.1"/>
</dbReference>
<dbReference type="InterPro" id="IPR053140">
    <property type="entry name" value="GDSL_Rv0518-like"/>
</dbReference>
<accession>A0ABR6BIU0</accession>
<feature type="region of interest" description="Disordered" evidence="1">
    <location>
        <begin position="199"/>
        <end position="231"/>
    </location>
</feature>
<dbReference type="PANTHER" id="PTHR43784:SF2">
    <property type="entry name" value="GDSL-LIKE LIPASE_ACYLHYDROLASE, PUTATIVE (AFU_ORTHOLOGUE AFUA_2G00820)-RELATED"/>
    <property type="match status" value="1"/>
</dbReference>
<evidence type="ECO:0000313" key="3">
    <source>
        <dbReference type="Proteomes" id="UP000517916"/>
    </source>
</evidence>
<dbReference type="EMBL" id="JACJID010000003">
    <property type="protein sequence ID" value="MBA8926786.1"/>
    <property type="molecule type" value="Genomic_DNA"/>
</dbReference>
<dbReference type="PANTHER" id="PTHR43784">
    <property type="entry name" value="GDSL-LIKE LIPASE/ACYLHYDROLASE, PUTATIVE (AFU_ORTHOLOGUE AFUA_2G00820)-RELATED"/>
    <property type="match status" value="1"/>
</dbReference>
<keyword evidence="3" id="KW-1185">Reference proteome</keyword>
<name>A0ABR6BIU0_9PSEU</name>
<dbReference type="Proteomes" id="UP000517916">
    <property type="component" value="Unassembled WGS sequence"/>
</dbReference>
<evidence type="ECO:0000256" key="1">
    <source>
        <dbReference type="SAM" id="MobiDB-lite"/>
    </source>
</evidence>
<sequence>MSTPANPTGPKAEANASQRAHDTGTAVEVADQTTQTRQVMANPDGTFTLHSTLSPVRVKRGTGWIPIDTTLASTSDGRIAPSAAAVDVSFSGGGTGPLVTLRNGAKAVSLSWPTALPTPTIAKDTALYPAVLPGVDLQVTAHADSYSEVLIVHDATAAANPALKAIHLTATGTGLTLATKNGGLSAQDSTGTEVFHGPVPRMWDSTTTAQSPNPPSATDPSGGHVTPLTITGDTPAAAARTAPTAGMSTVSTALTITAPAAALTGTGVNYPLFLDPSMSGGTQHWLVVSSGPTSERIFDDPTWPMQVGNCASSGCNSIGTARSYFQVDTSPLMARNGKTAQIHSAYFYANEIHQAVGCVNEPVRLFEGGAIGSGTAWPGPLGDYVDTQSSQAGNGCGGANNVVFNAYSAAQWAAANSWTGTTLALVAGDESKGEQWKKFDHNARLDVVFNFPPNAPTGLHVSNTVTCTGTPITPDAHPTLYASATDNNNPPLNIGLAFEVYDNTGTTPIAGSGGSASAINIASGSEGAWTDTTDLGDGKYAMRVADLNYPADDSGSKYSGYSYWYNFDAHSRPITQTPTATSFDYPANYWGAAQGAPGMVTLHANGAANIVGFAYTFTGSGTEAVPNTGDCDYNKTFTTTGGWAATTTGDATVAIPSGLTPGYHTLHVRSFDDAHKLSPESPAYTFYISPNTGVAMTRLEAENTTQVTATQPTGQTVTLGKQDCASWCSGDAQLYFQGNAAGQSFTMTVTAPIEADYALGAQLTKSFSYGQYTYTLDKTTVLGHTDTAPFDGYNPTVISTYQPFGGVHLTKGTHTITATAVGHNSAATGTNTFEAGIDSLTLAPINNVTSTSMTDAMNNHGIAEDNTTPANADFIGQALSAQSLAEAGLAPGNTKTISGATFTMPAKNTATGSDNVIAASQTITLPSAQRGKATAVGFLAVSTCGTSPTVTTTLTYADGTYSNPLVPAVPDWLTGPADSAASVLSHADAGATPGTGRPKVYAIFLPADPSKTLASVTLPNIGTTFLPNTCTTALHVLAIAPRPVQAGWLGAWAAPTDMAVAATQANKTVRLIAHPTTTGDTTRIHLSNAGVTTPTTIDDTTIAGQSGTGPAALTVPVQLSFCTATGRALGCGVHAVTLPPGGEAYSDPVAFPATTNASNNNLVVSLHLPSAPGLMPVHYGATTIGYTADTDVTANSDGTPFTAGQNVDCYLTGIDVSTNDNSQGTVAILGDQTSAAGTVKYRV</sequence>
<protein>
    <submittedName>
        <fullName evidence="2">Uncharacterized protein</fullName>
    </submittedName>
</protein>
<reference evidence="2 3" key="1">
    <citation type="submission" date="2020-08" db="EMBL/GenBank/DDBJ databases">
        <title>Genomic Encyclopedia of Archaeal and Bacterial Type Strains, Phase II (KMG-II): from individual species to whole genera.</title>
        <authorList>
            <person name="Goeker M."/>
        </authorList>
    </citation>
    <scope>NUCLEOTIDE SEQUENCE [LARGE SCALE GENOMIC DNA]</scope>
    <source>
        <strain evidence="2 3">DSM 43850</strain>
    </source>
</reference>
<feature type="region of interest" description="Disordered" evidence="1">
    <location>
        <begin position="1"/>
        <end position="26"/>
    </location>
</feature>
<proteinExistence type="predicted"/>